<evidence type="ECO:0000256" key="1">
    <source>
        <dbReference type="SAM" id="Coils"/>
    </source>
</evidence>
<dbReference type="OrthoDB" id="3069924at2759"/>
<accession>A0A8H6XLK1</accession>
<evidence type="ECO:0000313" key="3">
    <source>
        <dbReference type="EMBL" id="KAF7342666.1"/>
    </source>
</evidence>
<comment type="caution">
    <text evidence="3">The sequence shown here is derived from an EMBL/GenBank/DDBJ whole genome shotgun (WGS) entry which is preliminary data.</text>
</comment>
<feature type="region of interest" description="Disordered" evidence="2">
    <location>
        <begin position="441"/>
        <end position="468"/>
    </location>
</feature>
<sequence>MSTPETATPNPDLDVAKREAAAAAAADAAEKEADRMALEKQKAAADGEPGAGQAPDERGGWHHPRPPPLPPLRKSSPPLTTPLSPPRRAKDALAIEAEIKAKEEAVKKAEKATAKAEAKAAAAKAKAAADEQAALAKAKAAYDAEVAHLTKLAAQKRDDAIKKAGEALTKVRFVLISFHFLLWSLDGADAGILYLCHCWHFCRVLLAFLWDAASSLLVAPLAPHISYPFLPFPAASFLRVSNPSRSSCLLVFLLHEPNADNAPAQAVTNASIIRRKEEAAAQTARAKADEAAAKVRALTPFVNSIFAHGFFFSSISLSTSVAYFVYSRTTLTHDLDNASPSTYAHILTYTHTLLRLLAPWPCCLSPQIIKSTARLEAEKSAWKERQAAEKEAAAAFAKAAKLATSEREKAEKEAESQRQKAIKAILAKRSKAFDAAESAKLTAEREAEAEEAAANNLEAGEPEGDKLPQGLVDWISGLIWGAKNLAPELQGAK</sequence>
<feature type="region of interest" description="Disordered" evidence="2">
    <location>
        <begin position="1"/>
        <end position="88"/>
    </location>
</feature>
<reference evidence="3" key="1">
    <citation type="submission" date="2020-05" db="EMBL/GenBank/DDBJ databases">
        <title>Mycena genomes resolve the evolution of fungal bioluminescence.</title>
        <authorList>
            <person name="Tsai I.J."/>
        </authorList>
    </citation>
    <scope>NUCLEOTIDE SEQUENCE</scope>
    <source>
        <strain evidence="3">160909Yilan</strain>
    </source>
</reference>
<evidence type="ECO:0000256" key="2">
    <source>
        <dbReference type="SAM" id="MobiDB-lite"/>
    </source>
</evidence>
<keyword evidence="4" id="KW-1185">Reference proteome</keyword>
<dbReference type="EMBL" id="JACAZH010000025">
    <property type="protein sequence ID" value="KAF7342666.1"/>
    <property type="molecule type" value="Genomic_DNA"/>
</dbReference>
<name>A0A8H6XLK1_9AGAR</name>
<keyword evidence="1" id="KW-0175">Coiled coil</keyword>
<feature type="compositionally biased region" description="Basic and acidic residues" evidence="2">
    <location>
        <begin position="28"/>
        <end position="45"/>
    </location>
</feature>
<gene>
    <name evidence="3" type="ORF">MSAN_02024200</name>
</gene>
<organism evidence="3 4">
    <name type="scientific">Mycena sanguinolenta</name>
    <dbReference type="NCBI Taxonomy" id="230812"/>
    <lineage>
        <taxon>Eukaryota</taxon>
        <taxon>Fungi</taxon>
        <taxon>Dikarya</taxon>
        <taxon>Basidiomycota</taxon>
        <taxon>Agaricomycotina</taxon>
        <taxon>Agaricomycetes</taxon>
        <taxon>Agaricomycetidae</taxon>
        <taxon>Agaricales</taxon>
        <taxon>Marasmiineae</taxon>
        <taxon>Mycenaceae</taxon>
        <taxon>Mycena</taxon>
    </lineage>
</organism>
<evidence type="ECO:0000313" key="4">
    <source>
        <dbReference type="Proteomes" id="UP000623467"/>
    </source>
</evidence>
<proteinExistence type="predicted"/>
<dbReference type="Proteomes" id="UP000623467">
    <property type="component" value="Unassembled WGS sequence"/>
</dbReference>
<feature type="coiled-coil region" evidence="1">
    <location>
        <begin position="92"/>
        <end position="131"/>
    </location>
</feature>
<dbReference type="AlphaFoldDB" id="A0A8H6XLK1"/>
<protein>
    <submittedName>
        <fullName evidence="3">Uncharacterized protein</fullName>
    </submittedName>
</protein>